<dbReference type="AlphaFoldDB" id="A0A399EPN2"/>
<dbReference type="InterPro" id="IPR020846">
    <property type="entry name" value="MFS_dom"/>
</dbReference>
<dbReference type="PROSITE" id="PS50850">
    <property type="entry name" value="MFS"/>
    <property type="match status" value="1"/>
</dbReference>
<accession>A0A399EPN2</accession>
<dbReference type="InterPro" id="IPR011701">
    <property type="entry name" value="MFS"/>
</dbReference>
<feature type="transmembrane region" description="Helical" evidence="5">
    <location>
        <begin position="261"/>
        <end position="279"/>
    </location>
</feature>
<sequence>MRARGALSSLFLLHGFVAASWVARIPAVSEGLGLGAVVLGTVLMGNMAGSLLGGFTSGGLVDRFGSRRVAQLAALAGLGSLLSLALLPSAAFLFVGLGVYGLLMSYLNIAINAQATALEARYGRPIFSSFHALWSLGALLGALSGAALAGLGLEPWLHFALVGLVGAATVGVGGRWLLETPVPPIRRVFALPRGPLLFLGLMGLCTAISDGSIPGWSGVYLRGLGAPESVAAMGFAVHQSVMLLGRLSGDWLAARYGAVRVVRFGALFGGLGLALGVLSQSVEGALLGIACMGWGMATLFPMMFAAAANTPGLTPASAIASVSTMSTLGGLLGPILLGAVAEVGGVRSSFLLAATLAGVVSWLAFSLSSYRPRGSRV</sequence>
<keyword evidence="2 5" id="KW-0812">Transmembrane</keyword>
<reference evidence="7 8" key="1">
    <citation type="submission" date="2018-08" db="EMBL/GenBank/DDBJ databases">
        <title>Meiothermus terrae DSM 26712 genome sequencing project.</title>
        <authorList>
            <person name="Da Costa M.S."/>
            <person name="Albuquerque L."/>
            <person name="Raposo P."/>
            <person name="Froufe H.J.C."/>
            <person name="Barroso C.S."/>
            <person name="Egas C."/>
        </authorList>
    </citation>
    <scope>NUCLEOTIDE SEQUENCE [LARGE SCALE GENOMIC DNA]</scope>
    <source>
        <strain evidence="7 8">DSM 26712</strain>
    </source>
</reference>
<feature type="domain" description="Major facilitator superfamily (MFS) profile" evidence="6">
    <location>
        <begin position="195"/>
        <end position="377"/>
    </location>
</feature>
<evidence type="ECO:0000256" key="4">
    <source>
        <dbReference type="ARBA" id="ARBA00023136"/>
    </source>
</evidence>
<evidence type="ECO:0000256" key="1">
    <source>
        <dbReference type="ARBA" id="ARBA00004141"/>
    </source>
</evidence>
<dbReference type="GO" id="GO:0022857">
    <property type="term" value="F:transmembrane transporter activity"/>
    <property type="evidence" value="ECO:0007669"/>
    <property type="project" value="InterPro"/>
</dbReference>
<keyword evidence="3 5" id="KW-1133">Transmembrane helix</keyword>
<dbReference type="GO" id="GO:0016020">
    <property type="term" value="C:membrane"/>
    <property type="evidence" value="ECO:0007669"/>
    <property type="project" value="UniProtKB-SubCell"/>
</dbReference>
<evidence type="ECO:0000256" key="2">
    <source>
        <dbReference type="ARBA" id="ARBA00022692"/>
    </source>
</evidence>
<dbReference type="EMBL" id="QXDL01000058">
    <property type="protein sequence ID" value="RIH85450.1"/>
    <property type="molecule type" value="Genomic_DNA"/>
</dbReference>
<evidence type="ECO:0000256" key="3">
    <source>
        <dbReference type="ARBA" id="ARBA00022989"/>
    </source>
</evidence>
<dbReference type="Gene3D" id="1.20.1250.20">
    <property type="entry name" value="MFS general substrate transporter like domains"/>
    <property type="match status" value="2"/>
</dbReference>
<organism evidence="7 8">
    <name type="scientific">Calidithermus terrae</name>
    <dbReference type="NCBI Taxonomy" id="1408545"/>
    <lineage>
        <taxon>Bacteria</taxon>
        <taxon>Thermotogati</taxon>
        <taxon>Deinococcota</taxon>
        <taxon>Deinococci</taxon>
        <taxon>Thermales</taxon>
        <taxon>Thermaceae</taxon>
        <taxon>Calidithermus</taxon>
    </lineage>
</organism>
<feature type="transmembrane region" description="Helical" evidence="5">
    <location>
        <begin position="318"/>
        <end position="337"/>
    </location>
</feature>
<evidence type="ECO:0000313" key="8">
    <source>
        <dbReference type="Proteomes" id="UP000265715"/>
    </source>
</evidence>
<keyword evidence="8" id="KW-1185">Reference proteome</keyword>
<feature type="transmembrane region" description="Helical" evidence="5">
    <location>
        <begin position="32"/>
        <end position="57"/>
    </location>
</feature>
<evidence type="ECO:0000256" key="5">
    <source>
        <dbReference type="SAM" id="Phobius"/>
    </source>
</evidence>
<feature type="transmembrane region" description="Helical" evidence="5">
    <location>
        <begin position="92"/>
        <end position="111"/>
    </location>
</feature>
<dbReference type="InterPro" id="IPR051788">
    <property type="entry name" value="MFS_Transporter"/>
</dbReference>
<keyword evidence="4 5" id="KW-0472">Membrane</keyword>
<proteinExistence type="predicted"/>
<feature type="transmembrane region" description="Helical" evidence="5">
    <location>
        <begin position="159"/>
        <end position="178"/>
    </location>
</feature>
<gene>
    <name evidence="7" type="primary">ybjJ_1</name>
    <name evidence="7" type="ORF">Mterra_01688</name>
</gene>
<feature type="transmembrane region" description="Helical" evidence="5">
    <location>
        <begin position="190"/>
        <end position="209"/>
    </location>
</feature>
<feature type="transmembrane region" description="Helical" evidence="5">
    <location>
        <begin position="285"/>
        <end position="306"/>
    </location>
</feature>
<comment type="subcellular location">
    <subcellularLocation>
        <location evidence="1">Membrane</location>
        <topology evidence="1">Multi-pass membrane protein</topology>
    </subcellularLocation>
</comment>
<feature type="transmembrane region" description="Helical" evidence="5">
    <location>
        <begin position="132"/>
        <end position="153"/>
    </location>
</feature>
<name>A0A399EPN2_9DEIN</name>
<dbReference type="PANTHER" id="PTHR23514:SF13">
    <property type="entry name" value="INNER MEMBRANE PROTEIN YBJJ"/>
    <property type="match status" value="1"/>
</dbReference>
<feature type="transmembrane region" description="Helical" evidence="5">
    <location>
        <begin position="349"/>
        <end position="370"/>
    </location>
</feature>
<protein>
    <submittedName>
        <fullName evidence="7">Inner membrane protein YbjJ</fullName>
    </submittedName>
</protein>
<comment type="caution">
    <text evidence="7">The sequence shown here is derived from an EMBL/GenBank/DDBJ whole genome shotgun (WGS) entry which is preliminary data.</text>
</comment>
<dbReference type="SUPFAM" id="SSF103473">
    <property type="entry name" value="MFS general substrate transporter"/>
    <property type="match status" value="1"/>
</dbReference>
<dbReference type="CDD" id="cd17393">
    <property type="entry name" value="MFS_MosC_like"/>
    <property type="match status" value="1"/>
</dbReference>
<evidence type="ECO:0000313" key="7">
    <source>
        <dbReference type="EMBL" id="RIH85450.1"/>
    </source>
</evidence>
<evidence type="ECO:0000259" key="6">
    <source>
        <dbReference type="PROSITE" id="PS50850"/>
    </source>
</evidence>
<feature type="transmembrane region" description="Helical" evidence="5">
    <location>
        <begin position="69"/>
        <end position="86"/>
    </location>
</feature>
<dbReference type="Pfam" id="PF07690">
    <property type="entry name" value="MFS_1"/>
    <property type="match status" value="1"/>
</dbReference>
<dbReference type="PANTHER" id="PTHR23514">
    <property type="entry name" value="BYPASS OF STOP CODON PROTEIN 6"/>
    <property type="match status" value="1"/>
</dbReference>
<dbReference type="Proteomes" id="UP000265715">
    <property type="component" value="Unassembled WGS sequence"/>
</dbReference>
<dbReference type="InterPro" id="IPR036259">
    <property type="entry name" value="MFS_trans_sf"/>
</dbReference>